<protein>
    <submittedName>
        <fullName evidence="1">Uncharacterized protein</fullName>
    </submittedName>
</protein>
<organism evidence="1 2">
    <name type="scientific">Solanum tuberosum</name>
    <name type="common">Potato</name>
    <dbReference type="NCBI Taxonomy" id="4113"/>
    <lineage>
        <taxon>Eukaryota</taxon>
        <taxon>Viridiplantae</taxon>
        <taxon>Streptophyta</taxon>
        <taxon>Embryophyta</taxon>
        <taxon>Tracheophyta</taxon>
        <taxon>Spermatophyta</taxon>
        <taxon>Magnoliopsida</taxon>
        <taxon>eudicotyledons</taxon>
        <taxon>Gunneridae</taxon>
        <taxon>Pentapetalae</taxon>
        <taxon>asterids</taxon>
        <taxon>lamiids</taxon>
        <taxon>Solanales</taxon>
        <taxon>Solanaceae</taxon>
        <taxon>Solanoideae</taxon>
        <taxon>Solaneae</taxon>
        <taxon>Solanum</taxon>
    </lineage>
</organism>
<gene>
    <name evidence="1" type="ORF">KY290_004262</name>
</gene>
<evidence type="ECO:0000313" key="2">
    <source>
        <dbReference type="Proteomes" id="UP000826656"/>
    </source>
</evidence>
<reference evidence="1 2" key="1">
    <citation type="journal article" date="2021" name="bioRxiv">
        <title>Chromosome-scale and haplotype-resolved genome assembly of a tetraploid potato cultivar.</title>
        <authorList>
            <person name="Sun H."/>
            <person name="Jiao W.-B."/>
            <person name="Krause K."/>
            <person name="Campoy J.A."/>
            <person name="Goel M."/>
            <person name="Folz-Donahue K."/>
            <person name="Kukat C."/>
            <person name="Huettel B."/>
            <person name="Schneeberger K."/>
        </authorList>
    </citation>
    <scope>NUCLEOTIDE SEQUENCE [LARGE SCALE GENOMIC DNA]</scope>
    <source>
        <strain evidence="1">SolTubOtavaFocal</strain>
        <tissue evidence="1">Leaves</tissue>
    </source>
</reference>
<comment type="caution">
    <text evidence="1">The sequence shown here is derived from an EMBL/GenBank/DDBJ whole genome shotgun (WGS) entry which is preliminary data.</text>
</comment>
<evidence type="ECO:0000313" key="1">
    <source>
        <dbReference type="EMBL" id="KAH0784664.1"/>
    </source>
</evidence>
<proteinExistence type="predicted"/>
<keyword evidence="2" id="KW-1185">Reference proteome</keyword>
<name>A0ABQ7WXE8_SOLTU</name>
<dbReference type="EMBL" id="JAIVGD010000001">
    <property type="protein sequence ID" value="KAH0784664.1"/>
    <property type="molecule type" value="Genomic_DNA"/>
</dbReference>
<sequence length="87" mass="9608">MFSTRAATQADKHTFLGAQLDHTTRGINERTYSWNLKPVLGCIGNYPGCGANLLCGSKIPMDELTVSPAVVEAIEIKMTVYWVRFVC</sequence>
<dbReference type="Proteomes" id="UP000826656">
    <property type="component" value="Unassembled WGS sequence"/>
</dbReference>
<accession>A0ABQ7WXE8</accession>